<name>A0A4R6UNT0_9GAMM</name>
<dbReference type="SUPFAM" id="SSF52540">
    <property type="entry name" value="P-loop containing nucleoside triphosphate hydrolases"/>
    <property type="match status" value="1"/>
</dbReference>
<dbReference type="InterPro" id="IPR002078">
    <property type="entry name" value="Sigma_54_int"/>
</dbReference>
<proteinExistence type="predicted"/>
<dbReference type="InterPro" id="IPR025943">
    <property type="entry name" value="Sigma_54_int_dom_ATP-bd_2"/>
</dbReference>
<dbReference type="InterPro" id="IPR002197">
    <property type="entry name" value="HTH_Fis"/>
</dbReference>
<dbReference type="Pfam" id="PF25601">
    <property type="entry name" value="AAA_lid_14"/>
    <property type="match status" value="1"/>
</dbReference>
<evidence type="ECO:0000313" key="7">
    <source>
        <dbReference type="EMBL" id="TDQ48601.1"/>
    </source>
</evidence>
<keyword evidence="3" id="KW-0805">Transcription regulation</keyword>
<dbReference type="PANTHER" id="PTHR32071:SF117">
    <property type="entry name" value="PTS-DEPENDENT DIHYDROXYACETONE KINASE OPERON REGULATORY PROTEIN-RELATED"/>
    <property type="match status" value="1"/>
</dbReference>
<evidence type="ECO:0000256" key="1">
    <source>
        <dbReference type="ARBA" id="ARBA00022741"/>
    </source>
</evidence>
<evidence type="ECO:0000313" key="8">
    <source>
        <dbReference type="Proteomes" id="UP000295375"/>
    </source>
</evidence>
<organism evidence="7 8">
    <name type="scientific">Permianibacter aggregans</name>
    <dbReference type="NCBI Taxonomy" id="1510150"/>
    <lineage>
        <taxon>Bacteria</taxon>
        <taxon>Pseudomonadati</taxon>
        <taxon>Pseudomonadota</taxon>
        <taxon>Gammaproteobacteria</taxon>
        <taxon>Pseudomonadales</taxon>
        <taxon>Pseudomonadaceae</taxon>
        <taxon>Permianibacter</taxon>
    </lineage>
</organism>
<keyword evidence="4" id="KW-0238">DNA-binding</keyword>
<dbReference type="PROSITE" id="PS00675">
    <property type="entry name" value="SIGMA54_INTERACT_1"/>
    <property type="match status" value="1"/>
</dbReference>
<dbReference type="PRINTS" id="PR01590">
    <property type="entry name" value="HTHFIS"/>
</dbReference>
<keyword evidence="8" id="KW-1185">Reference proteome</keyword>
<evidence type="ECO:0000256" key="5">
    <source>
        <dbReference type="ARBA" id="ARBA00023163"/>
    </source>
</evidence>
<keyword evidence="5" id="KW-0804">Transcription</keyword>
<keyword evidence="7" id="KW-0969">Cilium</keyword>
<dbReference type="InterPro" id="IPR010518">
    <property type="entry name" value="FleQ"/>
</dbReference>
<dbReference type="CDD" id="cd00009">
    <property type="entry name" value="AAA"/>
    <property type="match status" value="1"/>
</dbReference>
<evidence type="ECO:0000256" key="4">
    <source>
        <dbReference type="ARBA" id="ARBA00023125"/>
    </source>
</evidence>
<dbReference type="EMBL" id="SNYM01000006">
    <property type="protein sequence ID" value="TDQ48601.1"/>
    <property type="molecule type" value="Genomic_DNA"/>
</dbReference>
<evidence type="ECO:0000256" key="2">
    <source>
        <dbReference type="ARBA" id="ARBA00022840"/>
    </source>
</evidence>
<evidence type="ECO:0000256" key="3">
    <source>
        <dbReference type="ARBA" id="ARBA00023015"/>
    </source>
</evidence>
<dbReference type="GO" id="GO:0005524">
    <property type="term" value="F:ATP binding"/>
    <property type="evidence" value="ECO:0007669"/>
    <property type="project" value="UniProtKB-KW"/>
</dbReference>
<dbReference type="Pfam" id="PF06490">
    <property type="entry name" value="FleQ"/>
    <property type="match status" value="1"/>
</dbReference>
<dbReference type="Pfam" id="PF02954">
    <property type="entry name" value="HTH_8"/>
    <property type="match status" value="1"/>
</dbReference>
<dbReference type="GO" id="GO:0006355">
    <property type="term" value="P:regulation of DNA-templated transcription"/>
    <property type="evidence" value="ECO:0007669"/>
    <property type="project" value="InterPro"/>
</dbReference>
<dbReference type="SUPFAM" id="SSF52172">
    <property type="entry name" value="CheY-like"/>
    <property type="match status" value="1"/>
</dbReference>
<protein>
    <submittedName>
        <fullName evidence="7">Sigma-54 specific flagellar transcriptional regulator A</fullName>
    </submittedName>
</protein>
<dbReference type="Gene3D" id="3.40.50.2300">
    <property type="match status" value="1"/>
</dbReference>
<accession>A0A4R6UNT0</accession>
<dbReference type="RefSeq" id="WP_133589707.1">
    <property type="nucleotide sequence ID" value="NZ_CP037953.1"/>
</dbReference>
<reference evidence="7 8" key="1">
    <citation type="submission" date="2019-03" db="EMBL/GenBank/DDBJ databases">
        <title>Genomic Encyclopedia of Type Strains, Phase IV (KMG-IV): sequencing the most valuable type-strain genomes for metagenomic binning, comparative biology and taxonomic classification.</title>
        <authorList>
            <person name="Goeker M."/>
        </authorList>
    </citation>
    <scope>NUCLEOTIDE SEQUENCE [LARGE SCALE GENOMIC DNA]</scope>
    <source>
        <strain evidence="7 8">DSM 103792</strain>
    </source>
</reference>
<keyword evidence="2" id="KW-0067">ATP-binding</keyword>
<dbReference type="InterPro" id="IPR025944">
    <property type="entry name" value="Sigma_54_int_dom_CS"/>
</dbReference>
<dbReference type="InterPro" id="IPR009057">
    <property type="entry name" value="Homeodomain-like_sf"/>
</dbReference>
<dbReference type="Pfam" id="PF00158">
    <property type="entry name" value="Sigma54_activat"/>
    <property type="match status" value="1"/>
</dbReference>
<dbReference type="Gene3D" id="3.40.50.300">
    <property type="entry name" value="P-loop containing nucleotide triphosphate hydrolases"/>
    <property type="match status" value="1"/>
</dbReference>
<dbReference type="Proteomes" id="UP000295375">
    <property type="component" value="Unassembled WGS sequence"/>
</dbReference>
<dbReference type="AlphaFoldDB" id="A0A4R6UNT0"/>
<evidence type="ECO:0000259" key="6">
    <source>
        <dbReference type="PROSITE" id="PS50045"/>
    </source>
</evidence>
<dbReference type="Gene3D" id="1.10.8.60">
    <property type="match status" value="1"/>
</dbReference>
<dbReference type="SUPFAM" id="SSF46689">
    <property type="entry name" value="Homeodomain-like"/>
    <property type="match status" value="1"/>
</dbReference>
<dbReference type="InterPro" id="IPR011006">
    <property type="entry name" value="CheY-like_superfamily"/>
</dbReference>
<dbReference type="InterPro" id="IPR027417">
    <property type="entry name" value="P-loop_NTPase"/>
</dbReference>
<dbReference type="Gene3D" id="1.10.10.60">
    <property type="entry name" value="Homeodomain-like"/>
    <property type="match status" value="1"/>
</dbReference>
<dbReference type="InterPro" id="IPR058031">
    <property type="entry name" value="AAA_lid_NorR"/>
</dbReference>
<gene>
    <name evidence="7" type="ORF">EV696_10641</name>
</gene>
<dbReference type="FunFam" id="3.40.50.300:FF:000006">
    <property type="entry name" value="DNA-binding transcriptional regulator NtrC"/>
    <property type="match status" value="1"/>
</dbReference>
<dbReference type="PROSITE" id="PS00688">
    <property type="entry name" value="SIGMA54_INTERACT_3"/>
    <property type="match status" value="1"/>
</dbReference>
<comment type="caution">
    <text evidence="7">The sequence shown here is derived from an EMBL/GenBank/DDBJ whole genome shotgun (WGS) entry which is preliminary data.</text>
</comment>
<dbReference type="PANTHER" id="PTHR32071">
    <property type="entry name" value="TRANSCRIPTIONAL REGULATORY PROTEIN"/>
    <property type="match status" value="1"/>
</dbReference>
<keyword evidence="7" id="KW-0282">Flagellum</keyword>
<dbReference type="SMART" id="SM00382">
    <property type="entry name" value="AAA"/>
    <property type="match status" value="1"/>
</dbReference>
<dbReference type="OrthoDB" id="9804019at2"/>
<dbReference type="InterPro" id="IPR003593">
    <property type="entry name" value="AAA+_ATPase"/>
</dbReference>
<sequence>MWKELEILLWSDEPERSAQLNTIFSFLGETCALATSETLESMLIEEKKFLGVFIGSVNPDSAKALAQRIHKFDRQVPLVLMNDGLRGEQMEPVVQAQVVGVLDWPPRYAQLLDLLHQCQVCRNNRHAIRVNERSSELFRSLVGNSKAIQEVRRLIEHVAQTDANVLILGETGTGKEVVARNLHYMSSRRTKPFVPVNCGAIPADLLESELFGHEKGAFTGAITARQGRFELAQGGTLFLDEIGDMPMGLQVKILRVLQEKTFERVGSNKTIQADVRIIAATHRNLERLVDEGKFREDLFYRLNVFPIEVPPMRDRREDVPLLVNELVARLEAAGSPAVRLSPNALISMSRYDWPGNVRELANLIERLAILYPYGVVDVGDLPSKYRHMEGLSISQPPTLAGDSDDRTGTGVASTVAVLPRDGLNLKDYIAELEIAFINQALNECGGVVARAADRLQMRRTTLVEKMRKYGLSRDEEVSEV</sequence>
<dbReference type="PROSITE" id="PS50045">
    <property type="entry name" value="SIGMA54_INTERACT_4"/>
    <property type="match status" value="1"/>
</dbReference>
<dbReference type="InterPro" id="IPR025662">
    <property type="entry name" value="Sigma_54_int_dom_ATP-bd_1"/>
</dbReference>
<keyword evidence="7" id="KW-0966">Cell projection</keyword>
<feature type="domain" description="Sigma-54 factor interaction" evidence="6">
    <location>
        <begin position="141"/>
        <end position="369"/>
    </location>
</feature>
<dbReference type="PROSITE" id="PS00676">
    <property type="entry name" value="SIGMA54_INTERACT_2"/>
    <property type="match status" value="1"/>
</dbReference>
<keyword evidence="1" id="KW-0547">Nucleotide-binding</keyword>
<dbReference type="GO" id="GO:0043565">
    <property type="term" value="F:sequence-specific DNA binding"/>
    <property type="evidence" value="ECO:0007669"/>
    <property type="project" value="InterPro"/>
</dbReference>